<comment type="caution">
    <text evidence="4">The sequence shown here is derived from an EMBL/GenBank/DDBJ whole genome shotgun (WGS) entry which is preliminary data.</text>
</comment>
<protein>
    <recommendedName>
        <fullName evidence="1">Lipid II isoglutaminyl synthase (glutamine-hydrolyzing) subunit MurT</fullName>
        <ecNumber evidence="1">6.3.5.13</ecNumber>
    </recommendedName>
</protein>
<dbReference type="EC" id="6.3.5.13" evidence="1"/>
<name>A0A0G1AW48_9BACT</name>
<comment type="similarity">
    <text evidence="1">Belongs to the MurCDEF family. MurT subfamily.</text>
</comment>
<accession>A0A0G1AW48</accession>
<dbReference type="GO" id="GO:0071555">
    <property type="term" value="P:cell wall organization"/>
    <property type="evidence" value="ECO:0007669"/>
    <property type="project" value="UniProtKB-KW"/>
</dbReference>
<keyword evidence="1" id="KW-0479">Metal-binding</keyword>
<dbReference type="PATRIC" id="fig|1618420.3.peg.92"/>
<comment type="catalytic activity">
    <reaction evidence="1">
        <text>beta-D-GlcNAc-(1-&gt;4)-Mur2Ac(oyl-L-Ala-gamma-D-Glu-L-Lys-D-Ala-D-Ala)-di-trans,octa-cis-undecaprenyl diphosphate + L-glutamine + ATP + H2O = beta-D-GlcNAc-(1-&gt;4)-Mur2Ac(oyl-L-Ala-D-isoglutaminyl-L-Lys-D-Ala-D-Ala)-di-trans,octa-cis-undecaprenyl diphosphate + L-glutamate + ADP + phosphate + H(+)</text>
        <dbReference type="Rhea" id="RHEA:57928"/>
        <dbReference type="ChEBI" id="CHEBI:15377"/>
        <dbReference type="ChEBI" id="CHEBI:15378"/>
        <dbReference type="ChEBI" id="CHEBI:29985"/>
        <dbReference type="ChEBI" id="CHEBI:30616"/>
        <dbReference type="ChEBI" id="CHEBI:43474"/>
        <dbReference type="ChEBI" id="CHEBI:58359"/>
        <dbReference type="ChEBI" id="CHEBI:60033"/>
        <dbReference type="ChEBI" id="CHEBI:62233"/>
        <dbReference type="ChEBI" id="CHEBI:456216"/>
        <dbReference type="EC" id="6.3.5.13"/>
    </reaction>
</comment>
<keyword evidence="1" id="KW-0067">ATP-binding</keyword>
<reference evidence="4 5" key="1">
    <citation type="journal article" date="2015" name="Nature">
        <title>rRNA introns, odd ribosomes, and small enigmatic genomes across a large radiation of phyla.</title>
        <authorList>
            <person name="Brown C.T."/>
            <person name="Hug L.A."/>
            <person name="Thomas B.C."/>
            <person name="Sharon I."/>
            <person name="Castelle C.J."/>
            <person name="Singh A."/>
            <person name="Wilkins M.J."/>
            <person name="Williams K.H."/>
            <person name="Banfield J.F."/>
        </authorList>
    </citation>
    <scope>NUCLEOTIDE SEQUENCE [LARGE SCALE GENOMIC DNA]</scope>
</reference>
<keyword evidence="1 4" id="KW-0436">Ligase</keyword>
<dbReference type="AlphaFoldDB" id="A0A0G1AW48"/>
<organism evidence="4 5">
    <name type="scientific">Candidatus Daviesbacteria bacterium GW2011_GWA1_42_6</name>
    <dbReference type="NCBI Taxonomy" id="1618420"/>
    <lineage>
        <taxon>Bacteria</taxon>
        <taxon>Candidatus Daviesiibacteriota</taxon>
    </lineage>
</organism>
<dbReference type="GO" id="GO:0005524">
    <property type="term" value="F:ATP binding"/>
    <property type="evidence" value="ECO:0007669"/>
    <property type="project" value="UniProtKB-UniRule"/>
</dbReference>
<keyword evidence="1" id="KW-0547">Nucleotide-binding</keyword>
<dbReference type="Pfam" id="PF08353">
    <property type="entry name" value="MurT_C"/>
    <property type="match status" value="1"/>
</dbReference>
<proteinExistence type="inferred from homology"/>
<dbReference type="SUPFAM" id="SSF53623">
    <property type="entry name" value="MurD-like peptide ligases, catalytic domain"/>
    <property type="match status" value="1"/>
</dbReference>
<keyword evidence="1" id="KW-0573">Peptidoglycan synthesis</keyword>
<dbReference type="GO" id="GO:0008360">
    <property type="term" value="P:regulation of cell shape"/>
    <property type="evidence" value="ECO:0007669"/>
    <property type="project" value="UniProtKB-KW"/>
</dbReference>
<dbReference type="GO" id="GO:0140282">
    <property type="term" value="F:carbon-nitrogen ligase activity on lipid II"/>
    <property type="evidence" value="ECO:0007669"/>
    <property type="project" value="UniProtKB-UniRule"/>
</dbReference>
<dbReference type="Gene3D" id="3.40.1190.10">
    <property type="entry name" value="Mur-like, catalytic domain"/>
    <property type="match status" value="1"/>
</dbReference>
<dbReference type="InterPro" id="IPR013221">
    <property type="entry name" value="Mur_ligase_cen"/>
</dbReference>
<evidence type="ECO:0000256" key="1">
    <source>
        <dbReference type="HAMAP-Rule" id="MF_02214"/>
    </source>
</evidence>
<comment type="catalytic activity">
    <reaction evidence="1">
        <text>beta-D-GlcNAc-(1-&gt;4)-Mur2Ac(oyl-L-Ala-gamma-D-O-P-Glu-L-Lys-D-Ala-D-Ala)-di-trans,octa-cis-undecaprenyl diphosphate + NH4(+) = beta-D-GlcNAc-(1-&gt;4)-Mur2Ac(oyl-L-Ala-D-isoglutaminyl-L-Lys-D-Ala-D-Ala)-di-trans,octa-cis-undecaprenyl diphosphate + phosphate + H(+)</text>
        <dbReference type="Rhea" id="RHEA:57932"/>
        <dbReference type="ChEBI" id="CHEBI:15378"/>
        <dbReference type="ChEBI" id="CHEBI:28938"/>
        <dbReference type="ChEBI" id="CHEBI:43474"/>
        <dbReference type="ChEBI" id="CHEBI:62233"/>
        <dbReference type="ChEBI" id="CHEBI:143132"/>
    </reaction>
</comment>
<dbReference type="EMBL" id="LCEB01000005">
    <property type="protein sequence ID" value="KKS65350.1"/>
    <property type="molecule type" value="Genomic_DNA"/>
</dbReference>
<gene>
    <name evidence="1" type="primary">murT</name>
    <name evidence="4" type="ORF">UV33_C0005G0010</name>
</gene>
<evidence type="ECO:0000259" key="3">
    <source>
        <dbReference type="Pfam" id="PF08353"/>
    </source>
</evidence>
<dbReference type="InterPro" id="IPR043703">
    <property type="entry name" value="Lipid_II_synth_MurT"/>
</dbReference>
<comment type="caution">
    <text evidence="1">Lacks conserved residue(s) required for the propagation of feature annotation.</text>
</comment>
<feature type="domain" description="Lipid II isoglutaminyl synthase (glutamine-hydrolyzing) subunit MurT C-terminal" evidence="3">
    <location>
        <begin position="297"/>
        <end position="409"/>
    </location>
</feature>
<dbReference type="GO" id="GO:0046872">
    <property type="term" value="F:metal ion binding"/>
    <property type="evidence" value="ECO:0007669"/>
    <property type="project" value="UniProtKB-KW"/>
</dbReference>
<dbReference type="Pfam" id="PF08245">
    <property type="entry name" value="Mur_ligase_M"/>
    <property type="match status" value="1"/>
</dbReference>
<evidence type="ECO:0000313" key="4">
    <source>
        <dbReference type="EMBL" id="KKS65350.1"/>
    </source>
</evidence>
<dbReference type="InterPro" id="IPR036565">
    <property type="entry name" value="Mur-like_cat_sf"/>
</dbReference>
<dbReference type="GO" id="GO:0016881">
    <property type="term" value="F:acid-amino acid ligase activity"/>
    <property type="evidence" value="ECO:0007669"/>
    <property type="project" value="InterPro"/>
</dbReference>
<keyword evidence="1" id="KW-0133">Cell shape</keyword>
<comment type="pathway">
    <text evidence="1">Cell wall biogenesis; peptidoglycan biosynthesis.</text>
</comment>
<comment type="subunit">
    <text evidence="1">Forms a heterodimer with GatD.</text>
</comment>
<dbReference type="UniPathway" id="UPA00219"/>
<evidence type="ECO:0000259" key="2">
    <source>
        <dbReference type="Pfam" id="PF08245"/>
    </source>
</evidence>
<dbReference type="Proteomes" id="UP000034135">
    <property type="component" value="Unassembled WGS sequence"/>
</dbReference>
<dbReference type="PANTHER" id="PTHR23135">
    <property type="entry name" value="MUR LIGASE FAMILY MEMBER"/>
    <property type="match status" value="1"/>
</dbReference>
<feature type="domain" description="Mur ligase central" evidence="2">
    <location>
        <begin position="55"/>
        <end position="261"/>
    </location>
</feature>
<dbReference type="PANTHER" id="PTHR23135:SF7">
    <property type="entry name" value="LIPID II ISOGLUTAMINYL SYNTHASE (GLUTAMINE-HYDROLYZING) SUBUNIT MURT"/>
    <property type="match status" value="1"/>
</dbReference>
<evidence type="ECO:0000313" key="5">
    <source>
        <dbReference type="Proteomes" id="UP000034135"/>
    </source>
</evidence>
<sequence>MGYKLLAIILGKVIIYLTKILKIGGGSAAPGYYALKFYPNLVAELTKDIPKTVVITGTNGKTTTSRMLYYFAREQGLKVIRNSTGSNLERGIASTLISNSHMSSGKLKNVDLAIWELDEAAFNQLVPEKIKPDIIIFLNVFRDQLDRYGEIDSILRGWKKTLEKIGKDTTVLINGDDQNLLGLKNSIKCKVETFGIEDYKIKGEGTVKKIGEEKLDLEAKNVNLLGLSGTNFDIQDRHETWSFSIPLPGIYHVYDFLAAYITSQKLGIGRQAVISALDHYSPAFGRAEKLDFGYILLIKNPTGATQVLETLKGELKVGDRLLFALNDNIADGTDVSWIWDSEFEMLSAVSSQLSAICSGTRAEDMALRLKYAGLEPEQIIIQRDLKKALKQAREGLGGRLFILPTYTALLRLQKILAREGTKEHYWKE</sequence>
<keyword evidence="1" id="KW-0961">Cell wall biogenesis/degradation</keyword>
<dbReference type="InterPro" id="IPR013564">
    <property type="entry name" value="MurT_C"/>
</dbReference>
<dbReference type="HAMAP" id="MF_02214">
    <property type="entry name" value="Lipid_II_synth_MurT"/>
    <property type="match status" value="1"/>
</dbReference>
<comment type="function">
    <text evidence="1">The lipid II isoglutaminyl synthase complex catalyzes the formation of alpha-D-isoglutamine in the cell wall lipid II stem peptide. The MurT subunit catalyzes the ATP-dependent amidation of D-glutamate residue of lipid II, converting it to an isoglutamine residue.</text>
</comment>
<feature type="active site" evidence="1">
    <location>
        <position position="334"/>
    </location>
</feature>
<comment type="catalytic activity">
    <reaction evidence="1">
        <text>beta-D-GlcNAc-(1-&gt;4)-Mur2Ac(oyl-L-Ala-gamma-D-Glu-L-Lys-D-Ala-D-Ala)-di-trans,octa-cis-undecaprenyl diphosphate + ATP = beta-D-GlcNAc-(1-&gt;4)-Mur2Ac(oyl-L-Ala-gamma-D-O-P-Glu-L-Lys-D-Ala-D-Ala)-di-trans,octa-cis-undecaprenyl diphosphate + ADP</text>
        <dbReference type="Rhea" id="RHEA:59488"/>
        <dbReference type="ChEBI" id="CHEBI:30616"/>
        <dbReference type="ChEBI" id="CHEBI:60033"/>
        <dbReference type="ChEBI" id="CHEBI:143132"/>
        <dbReference type="ChEBI" id="CHEBI:456216"/>
    </reaction>
</comment>
<dbReference type="GO" id="GO:0009252">
    <property type="term" value="P:peptidoglycan biosynthetic process"/>
    <property type="evidence" value="ECO:0007669"/>
    <property type="project" value="UniProtKB-UniRule"/>
</dbReference>